<evidence type="ECO:0000259" key="1">
    <source>
        <dbReference type="Pfam" id="PF13649"/>
    </source>
</evidence>
<keyword evidence="3" id="KW-1185">Reference proteome</keyword>
<dbReference type="Proteomes" id="UP000642125">
    <property type="component" value="Unassembled WGS sequence"/>
</dbReference>
<dbReference type="InterPro" id="IPR014729">
    <property type="entry name" value="Rossmann-like_a/b/a_fold"/>
</dbReference>
<proteinExistence type="predicted"/>
<evidence type="ECO:0000313" key="3">
    <source>
        <dbReference type="Proteomes" id="UP000642125"/>
    </source>
</evidence>
<sequence length="535" mass="58619">MGRRPSRVGHDGGVHDVAFVLFPGRHHLITSFQVTYLQALLRGEVVDTDGRPVRCAPDARVVWALTSATHSGTRRNPVPAHRREAMIELVADAERLPSLVAPVPDVAPSDRFATTVVRSVELTLDARVDPATTVVACSTPEVAAQYAALGFRVAAVERDHPDAPRRPWDVLELLVAGDDAWHRLVHPAALRYYVRYDLERLVREAHTDPTVSSEGDLTETRDYATYTAAFDDASDRKWAQVAPFVRPGRVVDLGCAAGGLLERAARDPRLVESDLYGVDVSRHLIAEAQHRQAQGVFANPNVFFAQRNLLRGDVFPAGSVNTTTTLALTHEIASYGAGRADLETLAARIFAHTAPGGVWINSDVLGPEDPDTVVELHLDGSPDEHPAVDMGSWSPAQVRAHLEALSPAARLVQFARDFPALSGADWKVEWADPAPGARSVARLTRRAAMEFLYTRDYTDNWLSECHERFCDLTWPDWAELLTAAGFEIEPASGPWRNDWLVEHRLGRGAALADATTGAPLPWPDTHVLSVARRPA</sequence>
<dbReference type="Pfam" id="PF13649">
    <property type="entry name" value="Methyltransf_25"/>
    <property type="match status" value="1"/>
</dbReference>
<dbReference type="EMBL" id="BONO01000014">
    <property type="protein sequence ID" value="GIG36694.1"/>
    <property type="molecule type" value="Genomic_DNA"/>
</dbReference>
<accession>A0A919PD37</accession>
<dbReference type="Gene3D" id="3.40.50.150">
    <property type="entry name" value="Vaccinia Virus protein VP39"/>
    <property type="match status" value="1"/>
</dbReference>
<reference evidence="2" key="1">
    <citation type="submission" date="2021-01" db="EMBL/GenBank/DDBJ databases">
        <title>Whole genome shotgun sequence of Cellulomonas pakistanensis NBRC 110800.</title>
        <authorList>
            <person name="Komaki H."/>
            <person name="Tamura T."/>
        </authorList>
    </citation>
    <scope>NUCLEOTIDE SEQUENCE</scope>
    <source>
        <strain evidence="2">NBRC 110800</strain>
    </source>
</reference>
<name>A0A919PD37_9CELL</name>
<evidence type="ECO:0000313" key="2">
    <source>
        <dbReference type="EMBL" id="GIG36694.1"/>
    </source>
</evidence>
<gene>
    <name evidence="2" type="ORF">Cpa01nite_20750</name>
</gene>
<dbReference type="InterPro" id="IPR029063">
    <property type="entry name" value="SAM-dependent_MTases_sf"/>
</dbReference>
<comment type="caution">
    <text evidence="2">The sequence shown here is derived from an EMBL/GenBank/DDBJ whole genome shotgun (WGS) entry which is preliminary data.</text>
</comment>
<dbReference type="CDD" id="cd02440">
    <property type="entry name" value="AdoMet_MTases"/>
    <property type="match status" value="1"/>
</dbReference>
<protein>
    <recommendedName>
        <fullName evidence="1">Methyltransferase domain-containing protein</fullName>
    </recommendedName>
</protein>
<dbReference type="SUPFAM" id="SSF53335">
    <property type="entry name" value="S-adenosyl-L-methionine-dependent methyltransferases"/>
    <property type="match status" value="1"/>
</dbReference>
<organism evidence="2 3">
    <name type="scientific">Cellulomonas pakistanensis</name>
    <dbReference type="NCBI Taxonomy" id="992287"/>
    <lineage>
        <taxon>Bacteria</taxon>
        <taxon>Bacillati</taxon>
        <taxon>Actinomycetota</taxon>
        <taxon>Actinomycetes</taxon>
        <taxon>Micrococcales</taxon>
        <taxon>Cellulomonadaceae</taxon>
        <taxon>Cellulomonas</taxon>
    </lineage>
</organism>
<dbReference type="Gene3D" id="3.40.50.620">
    <property type="entry name" value="HUPs"/>
    <property type="match status" value="1"/>
</dbReference>
<dbReference type="InterPro" id="IPR041698">
    <property type="entry name" value="Methyltransf_25"/>
</dbReference>
<dbReference type="AlphaFoldDB" id="A0A919PD37"/>
<feature type="domain" description="Methyltransferase" evidence="1">
    <location>
        <begin position="250"/>
        <end position="357"/>
    </location>
</feature>